<dbReference type="EC" id="3.4.24.78" evidence="4"/>
<dbReference type="OrthoDB" id="9777293at2"/>
<dbReference type="Pfam" id="PF03418">
    <property type="entry name" value="Peptidase_A25"/>
    <property type="match status" value="1"/>
</dbReference>
<dbReference type="InterPro" id="IPR005080">
    <property type="entry name" value="Peptidase_A25"/>
</dbReference>
<organism evidence="5 6">
    <name type="scientific">Cytobacillus kochii</name>
    <dbReference type="NCBI Taxonomy" id="859143"/>
    <lineage>
        <taxon>Bacteria</taxon>
        <taxon>Bacillati</taxon>
        <taxon>Bacillota</taxon>
        <taxon>Bacilli</taxon>
        <taxon>Bacillales</taxon>
        <taxon>Bacillaceae</taxon>
        <taxon>Cytobacillus</taxon>
    </lineage>
</organism>
<feature type="propeptide" id="PRO_5013408187" evidence="4">
    <location>
        <begin position="1"/>
        <end position="15"/>
    </location>
</feature>
<evidence type="ECO:0000313" key="6">
    <source>
        <dbReference type="Proteomes" id="UP000215137"/>
    </source>
</evidence>
<evidence type="ECO:0000256" key="4">
    <source>
        <dbReference type="HAMAP-Rule" id="MF_00626"/>
    </source>
</evidence>
<dbReference type="GO" id="GO:0004222">
    <property type="term" value="F:metalloendopeptidase activity"/>
    <property type="evidence" value="ECO:0007669"/>
    <property type="project" value="UniProtKB-UniRule"/>
</dbReference>
<gene>
    <name evidence="4" type="primary">gpr</name>
    <name evidence="5" type="ORF">CKF48_17535</name>
</gene>
<comment type="catalytic activity">
    <reaction evidence="4">
        <text>Endopeptidase action with P4 Glu or Asp, P1 preferably Glu &gt; Asp, P1' hydrophobic and P2' Ala.</text>
        <dbReference type="EC" id="3.4.24.78"/>
    </reaction>
</comment>
<dbReference type="GO" id="GO:0009847">
    <property type="term" value="P:spore germination"/>
    <property type="evidence" value="ECO:0007669"/>
    <property type="project" value="UniProtKB-UniRule"/>
</dbReference>
<dbReference type="InterPro" id="IPR023430">
    <property type="entry name" value="Pept_HybD-like_dom_sf"/>
</dbReference>
<dbReference type="HAMAP" id="MF_00626">
    <property type="entry name" value="Germination_prot"/>
    <property type="match status" value="1"/>
</dbReference>
<evidence type="ECO:0000313" key="5">
    <source>
        <dbReference type="EMBL" id="ASV68937.1"/>
    </source>
</evidence>
<keyword evidence="2 4" id="KW-0378">Hydrolase</keyword>
<dbReference type="AlphaFoldDB" id="A0A248TL58"/>
<reference evidence="5 6" key="1">
    <citation type="submission" date="2017-08" db="EMBL/GenBank/DDBJ databases">
        <title>Complete Genome Sequence of Bacillus kochii Oregon-R-modENCODE STRAIN BDGP4, isolated from Drosophila melanogaster gut.</title>
        <authorList>
            <person name="Wan K.H."/>
            <person name="Yu C."/>
            <person name="Park S."/>
            <person name="Hammonds A.S."/>
            <person name="Booth B.W."/>
            <person name="Celniker S.E."/>
        </authorList>
    </citation>
    <scope>NUCLEOTIDE SEQUENCE [LARGE SCALE GENOMIC DNA]</scope>
    <source>
        <strain evidence="5 6">BDGP4</strain>
    </source>
</reference>
<comment type="PTM">
    <text evidence="4">Autoproteolytically processed. The inactive tetrameric zymogen termed p46 autoprocesses to a smaller form termed p41, which is active only during spore germination.</text>
</comment>
<dbReference type="PIRSF" id="PIRSF019549">
    <property type="entry name" value="Peptidase_A25"/>
    <property type="match status" value="1"/>
</dbReference>
<comment type="similarity">
    <text evidence="4">Belongs to the peptidase A25 family.</text>
</comment>
<proteinExistence type="inferred from homology"/>
<comment type="subunit">
    <text evidence="4">Homotetramer.</text>
</comment>
<name>A0A248TL58_9BACI</name>
<comment type="function">
    <text evidence="4">Initiates the rapid degradation of small, acid-soluble proteins during spore germination.</text>
</comment>
<accession>A0A248TL58</accession>
<dbReference type="SUPFAM" id="SSF53163">
    <property type="entry name" value="HybD-like"/>
    <property type="match status" value="1"/>
</dbReference>
<dbReference type="KEGG" id="bko:CKF48_17535"/>
<evidence type="ECO:0000256" key="2">
    <source>
        <dbReference type="ARBA" id="ARBA00022801"/>
    </source>
</evidence>
<feature type="chain" id="PRO_5023310026" description="Germination protease" evidence="4">
    <location>
        <begin position="16"/>
        <end position="372"/>
    </location>
</feature>
<evidence type="ECO:0000256" key="3">
    <source>
        <dbReference type="ARBA" id="ARBA00023145"/>
    </source>
</evidence>
<keyword evidence="6" id="KW-1185">Reference proteome</keyword>
<dbReference type="GO" id="GO:0006508">
    <property type="term" value="P:proteolysis"/>
    <property type="evidence" value="ECO:0007669"/>
    <property type="project" value="UniProtKB-UniRule"/>
</dbReference>
<dbReference type="NCBIfam" id="TIGR01441">
    <property type="entry name" value="GPR"/>
    <property type="match status" value="1"/>
</dbReference>
<evidence type="ECO:0000256" key="1">
    <source>
        <dbReference type="ARBA" id="ARBA00022670"/>
    </source>
</evidence>
<keyword evidence="3 4" id="KW-0865">Zymogen</keyword>
<protein>
    <recommendedName>
        <fullName evidence="4">Germination protease</fullName>
        <ecNumber evidence="4">3.4.24.78</ecNumber>
    </recommendedName>
    <alternativeName>
        <fullName evidence="4">GPR endopeptidase</fullName>
    </alternativeName>
    <alternativeName>
        <fullName evidence="4">Germination proteinase</fullName>
    </alternativeName>
    <alternativeName>
        <fullName evidence="4">Spore protease</fullName>
    </alternativeName>
</protein>
<dbReference type="EMBL" id="CP022983">
    <property type="protein sequence ID" value="ASV68937.1"/>
    <property type="molecule type" value="Genomic_DNA"/>
</dbReference>
<dbReference type="RefSeq" id="WP_095372503.1">
    <property type="nucleotide sequence ID" value="NZ_CP022983.1"/>
</dbReference>
<sequence>MNEKLDLSKYGIRTDLAIEAREVVLENQGIQGEDNQSQIEGVIIKEKEKEGMKISYVEVTEQGSEMLGKKPGKYLTIEVQGIRQQDTETQLQVEKLFAKEMAYFIKDLGIGPNDSCLIVGLGNWNVTPDAIGPEVCENLLITRHLFELQPESVEDGYRPVSALSPGVMGLTGIETSDILFGIVEKTKPDFVIALDALAARSIERVNSTIQISDTGIHPGSGVGNKRKEISKETLGVPVIAIGVPTVVDAVSITSDTIDFILKHFGKELKEGDKPSRSLIPAGMTFGEKRKLSEEDLPEEKERQTFMGIVGTLPEEEKRKLIGEVLSPLGHNLMVTPKEVDVFIEDMANLLANGLNAALHSKVNQENTGFYTR</sequence>
<keyword evidence="1 4" id="KW-0645">Protease</keyword>
<dbReference type="Gene3D" id="3.40.50.1450">
    <property type="entry name" value="HybD-like"/>
    <property type="match status" value="1"/>
</dbReference>
<dbReference type="Proteomes" id="UP000215137">
    <property type="component" value="Chromosome"/>
</dbReference>